<dbReference type="EMBL" id="JACZHT010000006">
    <property type="protein sequence ID" value="MBE1237675.1"/>
    <property type="molecule type" value="Genomic_DNA"/>
</dbReference>
<dbReference type="InterPro" id="IPR036388">
    <property type="entry name" value="WH-like_DNA-bd_sf"/>
</dbReference>
<protein>
    <submittedName>
        <fullName evidence="1">Rrf2 family transcriptional regulator</fullName>
    </submittedName>
</protein>
<dbReference type="GO" id="GO:0005829">
    <property type="term" value="C:cytosol"/>
    <property type="evidence" value="ECO:0007669"/>
    <property type="project" value="TreeGrafter"/>
</dbReference>
<dbReference type="GO" id="GO:0003700">
    <property type="term" value="F:DNA-binding transcription factor activity"/>
    <property type="evidence" value="ECO:0007669"/>
    <property type="project" value="TreeGrafter"/>
</dbReference>
<dbReference type="PANTHER" id="PTHR33221:SF15">
    <property type="entry name" value="HTH-TYPE TRANSCRIPTIONAL REGULATOR YWGB-RELATED"/>
    <property type="match status" value="1"/>
</dbReference>
<dbReference type="Proteomes" id="UP000631034">
    <property type="component" value="Unassembled WGS sequence"/>
</dbReference>
<organism evidence="1 2">
    <name type="scientific">Phaeovibrio sulfidiphilus</name>
    <dbReference type="NCBI Taxonomy" id="1220600"/>
    <lineage>
        <taxon>Bacteria</taxon>
        <taxon>Pseudomonadati</taxon>
        <taxon>Pseudomonadota</taxon>
        <taxon>Alphaproteobacteria</taxon>
        <taxon>Rhodospirillales</taxon>
        <taxon>Rhodospirillaceae</taxon>
        <taxon>Phaeovibrio</taxon>
    </lineage>
</organism>
<reference evidence="1" key="1">
    <citation type="submission" date="2020-10" db="EMBL/GenBank/DDBJ databases">
        <title>Genome sequence of the unusual species of purple photosynthetic bacteria, Phaeovibrio sulfidiphilus DSM 23193, type strain.</title>
        <authorList>
            <person name="Kyndt J.A."/>
            <person name="Meyer T.E."/>
        </authorList>
    </citation>
    <scope>NUCLEOTIDE SEQUENCE</scope>
    <source>
        <strain evidence="1">DSM 23193</strain>
    </source>
</reference>
<dbReference type="PROSITE" id="PS01332">
    <property type="entry name" value="HTH_RRF2_1"/>
    <property type="match status" value="1"/>
</dbReference>
<evidence type="ECO:0000313" key="1">
    <source>
        <dbReference type="EMBL" id="MBE1237675.1"/>
    </source>
</evidence>
<comment type="caution">
    <text evidence="1">The sequence shown here is derived from an EMBL/GenBank/DDBJ whole genome shotgun (WGS) entry which is preliminary data.</text>
</comment>
<dbReference type="Gene3D" id="1.10.10.10">
    <property type="entry name" value="Winged helix-like DNA-binding domain superfamily/Winged helix DNA-binding domain"/>
    <property type="match status" value="1"/>
</dbReference>
<evidence type="ECO:0000313" key="2">
    <source>
        <dbReference type="Proteomes" id="UP000631034"/>
    </source>
</evidence>
<dbReference type="InterPro" id="IPR036390">
    <property type="entry name" value="WH_DNA-bd_sf"/>
</dbReference>
<dbReference type="PANTHER" id="PTHR33221">
    <property type="entry name" value="WINGED HELIX-TURN-HELIX TRANSCRIPTIONAL REGULATOR, RRF2 FAMILY"/>
    <property type="match status" value="1"/>
</dbReference>
<proteinExistence type="predicted"/>
<gene>
    <name evidence="1" type="ORF">IHV25_08440</name>
</gene>
<keyword evidence="2" id="KW-1185">Reference proteome</keyword>
<dbReference type="InterPro" id="IPR030489">
    <property type="entry name" value="TR_Rrf2-type_CS"/>
</dbReference>
<name>A0A8J6YN22_9PROT</name>
<dbReference type="PROSITE" id="PS51197">
    <property type="entry name" value="HTH_RRF2_2"/>
    <property type="match status" value="1"/>
</dbReference>
<dbReference type="InterPro" id="IPR000944">
    <property type="entry name" value="Tscrpt_reg_Rrf2"/>
</dbReference>
<dbReference type="SUPFAM" id="SSF46785">
    <property type="entry name" value="Winged helix' DNA-binding domain"/>
    <property type="match status" value="1"/>
</dbReference>
<dbReference type="Pfam" id="PF02082">
    <property type="entry name" value="Rrf2"/>
    <property type="match status" value="1"/>
</dbReference>
<dbReference type="AlphaFoldDB" id="A0A8J6YN22"/>
<sequence length="137" mass="14742">MNLQMATRHALFAVLELASRPDEQLSALDIADRYDISANHLAKVLRVLGRAGIVEAVRGVGGGYRFVGKAKRLSLMDIVSLFEPIGSPDHSTAPGARTPQGQALRLVMTEIEDTARSTLSSITVETMLKLAGRMDAP</sequence>
<accession>A0A8J6YN22</accession>
<dbReference type="NCBIfam" id="TIGR00738">
    <property type="entry name" value="rrf2_super"/>
    <property type="match status" value="1"/>
</dbReference>
<dbReference type="RefSeq" id="WP_192534680.1">
    <property type="nucleotide sequence ID" value="NZ_JACZHT010000006.1"/>
</dbReference>